<dbReference type="Proteomes" id="UP000293583">
    <property type="component" value="Unassembled WGS sequence"/>
</dbReference>
<comment type="caution">
    <text evidence="1">The sequence shown here is derived from an EMBL/GenBank/DDBJ whole genome shotgun (WGS) entry which is preliminary data.</text>
</comment>
<dbReference type="AlphaFoldDB" id="A0A4Q9BG23"/>
<evidence type="ECO:0000313" key="1">
    <source>
        <dbReference type="EMBL" id="TBH74138.1"/>
    </source>
</evidence>
<keyword evidence="2" id="KW-1185">Reference proteome</keyword>
<dbReference type="OrthoDB" id="713689at2"/>
<accession>A0A4Q9BG23</accession>
<evidence type="ECO:0000313" key="2">
    <source>
        <dbReference type="Proteomes" id="UP000293583"/>
    </source>
</evidence>
<proteinExistence type="predicted"/>
<evidence type="ECO:0008006" key="3">
    <source>
        <dbReference type="Google" id="ProtNLM"/>
    </source>
</evidence>
<protein>
    <recommendedName>
        <fullName evidence="3">Type 1 periplasmic binding fold superfamily protein</fullName>
    </recommendedName>
</protein>
<dbReference type="PROSITE" id="PS51257">
    <property type="entry name" value="PROKAR_LIPOPROTEIN"/>
    <property type="match status" value="1"/>
</dbReference>
<sequence>MKQLFFSLLVLVGILACKKDLEVEPTDDNELITTVELVFTDAASVSRSFKFRDIDGDSRTKPEAFDTLQLARNTDYTVAIYIGDESKGSLEDITEDILEESDVHLFVYKPMPASLLSVQITDSDKNGLPIGLKATVKTQYVSGSGVLQLLLKHQPPLNGRTVKTGDEDAGSTDLDLSFPLIVK</sequence>
<dbReference type="RefSeq" id="WP_130922693.1">
    <property type="nucleotide sequence ID" value="NZ_JAANOL010000002.1"/>
</dbReference>
<reference evidence="1 2" key="1">
    <citation type="submission" date="2019-02" db="EMBL/GenBank/DDBJ databases">
        <title>Genome of a new Bacteroidetes strain.</title>
        <authorList>
            <person name="Pitt A."/>
        </authorList>
    </citation>
    <scope>NUCLEOTIDE SEQUENCE [LARGE SCALE GENOMIC DNA]</scope>
    <source>
        <strain evidence="1 2">103A-SOEBACH</strain>
    </source>
</reference>
<organism evidence="1 2">
    <name type="scientific">Aquirufa antheringensis</name>
    <dbReference type="NCBI Taxonomy" id="2516559"/>
    <lineage>
        <taxon>Bacteria</taxon>
        <taxon>Pseudomonadati</taxon>
        <taxon>Bacteroidota</taxon>
        <taxon>Cytophagia</taxon>
        <taxon>Cytophagales</taxon>
        <taxon>Flectobacillaceae</taxon>
        <taxon>Aquirufa</taxon>
    </lineage>
</organism>
<name>A0A4Q9BG23_9BACT</name>
<gene>
    <name evidence="1" type="ORF">EWU20_03080</name>
</gene>
<dbReference type="EMBL" id="SEWY01000002">
    <property type="protein sequence ID" value="TBH74138.1"/>
    <property type="molecule type" value="Genomic_DNA"/>
</dbReference>